<dbReference type="InterPro" id="IPR036179">
    <property type="entry name" value="Ig-like_dom_sf"/>
</dbReference>
<dbReference type="AlphaFoldDB" id="A0A3B3UXY9"/>
<dbReference type="GeneTree" id="ENSGT01110000267173"/>
<dbReference type="GO" id="GO:0005737">
    <property type="term" value="C:cytoplasm"/>
    <property type="evidence" value="ECO:0007669"/>
    <property type="project" value="UniProtKB-SubCell"/>
</dbReference>
<protein>
    <recommendedName>
        <fullName evidence="6">Ig-like domain-containing protein</fullName>
    </recommendedName>
</protein>
<dbReference type="Pfam" id="PF07679">
    <property type="entry name" value="I-set"/>
    <property type="match status" value="4"/>
</dbReference>
<dbReference type="FunFam" id="2.60.40.10:FF:000022">
    <property type="entry name" value="Cardiac titin"/>
    <property type="match status" value="1"/>
</dbReference>
<dbReference type="CDD" id="cd00096">
    <property type="entry name" value="Ig"/>
    <property type="match status" value="2"/>
</dbReference>
<name>A0A3B3UXY9_9TELE</name>
<dbReference type="InterPro" id="IPR003598">
    <property type="entry name" value="Ig_sub2"/>
</dbReference>
<reference evidence="7" key="2">
    <citation type="submission" date="2025-09" db="UniProtKB">
        <authorList>
            <consortium name="Ensembl"/>
        </authorList>
    </citation>
    <scope>IDENTIFICATION</scope>
</reference>
<dbReference type="Proteomes" id="UP000261500">
    <property type="component" value="Unplaced"/>
</dbReference>
<feature type="transmembrane region" description="Helical" evidence="5">
    <location>
        <begin position="511"/>
        <end position="542"/>
    </location>
</feature>
<dbReference type="SUPFAM" id="SSF48726">
    <property type="entry name" value="Immunoglobulin"/>
    <property type="match status" value="4"/>
</dbReference>
<evidence type="ECO:0000313" key="7">
    <source>
        <dbReference type="Ensembl" id="ENSPLAP00000017536.1"/>
    </source>
</evidence>
<evidence type="ECO:0000256" key="5">
    <source>
        <dbReference type="SAM" id="Phobius"/>
    </source>
</evidence>
<feature type="region of interest" description="Disordered" evidence="4">
    <location>
        <begin position="1"/>
        <end position="83"/>
    </location>
</feature>
<dbReference type="SMART" id="SM00408">
    <property type="entry name" value="IGc2"/>
    <property type="match status" value="4"/>
</dbReference>
<dbReference type="InterPro" id="IPR007110">
    <property type="entry name" value="Ig-like_dom"/>
</dbReference>
<keyword evidence="5" id="KW-1133">Transmembrane helix</keyword>
<dbReference type="Gene3D" id="2.60.40.10">
    <property type="entry name" value="Immunoglobulins"/>
    <property type="match status" value="4"/>
</dbReference>
<feature type="domain" description="Ig-like" evidence="6">
    <location>
        <begin position="407"/>
        <end position="495"/>
    </location>
</feature>
<evidence type="ECO:0000256" key="2">
    <source>
        <dbReference type="ARBA" id="ARBA00022490"/>
    </source>
</evidence>
<organism evidence="7 8">
    <name type="scientific">Poecilia latipinna</name>
    <name type="common">sailfin molly</name>
    <dbReference type="NCBI Taxonomy" id="48699"/>
    <lineage>
        <taxon>Eukaryota</taxon>
        <taxon>Metazoa</taxon>
        <taxon>Chordata</taxon>
        <taxon>Craniata</taxon>
        <taxon>Vertebrata</taxon>
        <taxon>Euteleostomi</taxon>
        <taxon>Actinopterygii</taxon>
        <taxon>Neopterygii</taxon>
        <taxon>Teleostei</taxon>
        <taxon>Neoteleostei</taxon>
        <taxon>Acanthomorphata</taxon>
        <taxon>Ovalentaria</taxon>
        <taxon>Atherinomorphae</taxon>
        <taxon>Cyprinodontiformes</taxon>
        <taxon>Poeciliidae</taxon>
        <taxon>Poeciliinae</taxon>
        <taxon>Poecilia</taxon>
    </lineage>
</organism>
<dbReference type="InterPro" id="IPR003599">
    <property type="entry name" value="Ig_sub"/>
</dbReference>
<feature type="compositionally biased region" description="Basic and acidic residues" evidence="4">
    <location>
        <begin position="32"/>
        <end position="66"/>
    </location>
</feature>
<evidence type="ECO:0000256" key="1">
    <source>
        <dbReference type="ARBA" id="ARBA00004496"/>
    </source>
</evidence>
<comment type="subcellular location">
    <subcellularLocation>
        <location evidence="1">Cytoplasm</location>
    </subcellularLocation>
</comment>
<dbReference type="PROSITE" id="PS50835">
    <property type="entry name" value="IG_LIKE"/>
    <property type="match status" value="4"/>
</dbReference>
<keyword evidence="3" id="KW-0393">Immunoglobulin domain</keyword>
<dbReference type="InterPro" id="IPR013098">
    <property type="entry name" value="Ig_I-set"/>
</dbReference>
<reference evidence="7" key="1">
    <citation type="submission" date="2025-08" db="UniProtKB">
        <authorList>
            <consortium name="Ensembl"/>
        </authorList>
    </citation>
    <scope>IDENTIFICATION</scope>
</reference>
<sequence length="560" mass="61990">MPLRGTTSPLKVAGPFANEKALQSGDVGGASERMRSREEYSMTADKSSHQRFQTDVRDKRGIKEEAGTAGESSGWRQQKGLAGTEKVEESEDSVRLRVTGAGSSAQTAIKKEIKLPESQRVKQRHVDSPGSPPVFLKDISSLKVKTGEMTEFTCQFQGDPPPVVSWLKDGQSLDRNPDYDIMIKSNNSKLTVFYPTTDHEGTYDIYEEGAVDFVTQEHDDLKIAFEVTEMPPRFINPICDMETPEGTTVMFECSLMGIPSPIVSWFKGDKKIPHNTKKYLHSSDGDNHFLKICKVTTQDSGVYACRAINLVGETLLKKPDISHIQPVRCSEGGEVYFNYKTTGDPVPDVKWLKGAFQIQPSRNCIIVTNPDGSGLINIKSVKQEDSGLYTCKASNQFGEATCIIRKPSFVRTFEPTSAAVNDPLKLECHVCGSAPLKVQWMKDRKELSSAGSIRLGFSDGTASLEISSASKHDAGDYLCKATNEAGAEFCKAKVTVKGKTRTASCSSANKIFAYGLLIFFFFLIWQTCRICFSTFIIIYSFISLQKSDYKCCVFSLLFSW</sequence>
<accession>A0A3B3UXY9</accession>
<evidence type="ECO:0000313" key="8">
    <source>
        <dbReference type="Proteomes" id="UP000261500"/>
    </source>
</evidence>
<feature type="domain" description="Ig-like" evidence="6">
    <location>
        <begin position="132"/>
        <end position="203"/>
    </location>
</feature>
<keyword evidence="2" id="KW-0963">Cytoplasm</keyword>
<dbReference type="InterPro" id="IPR013783">
    <property type="entry name" value="Ig-like_fold"/>
</dbReference>
<evidence type="ECO:0000259" key="6">
    <source>
        <dbReference type="PROSITE" id="PS50835"/>
    </source>
</evidence>
<keyword evidence="8" id="KW-1185">Reference proteome</keyword>
<dbReference type="PANTHER" id="PTHR47633">
    <property type="entry name" value="IMMUNOGLOBULIN"/>
    <property type="match status" value="1"/>
</dbReference>
<feature type="domain" description="Ig-like" evidence="6">
    <location>
        <begin position="327"/>
        <end position="395"/>
    </location>
</feature>
<dbReference type="SMART" id="SM00409">
    <property type="entry name" value="IG"/>
    <property type="match status" value="4"/>
</dbReference>
<evidence type="ECO:0000256" key="3">
    <source>
        <dbReference type="ARBA" id="ARBA00023319"/>
    </source>
</evidence>
<dbReference type="PANTHER" id="PTHR47633:SF8">
    <property type="entry name" value="SPEG NEIGHBOR PROTEIN"/>
    <property type="match status" value="1"/>
</dbReference>
<dbReference type="FunFam" id="2.60.40.10:FF:000425">
    <property type="entry name" value="Myosin light chain kinase"/>
    <property type="match status" value="2"/>
</dbReference>
<dbReference type="Ensembl" id="ENSPLAT00000026778.1">
    <property type="protein sequence ID" value="ENSPLAP00000017536.1"/>
    <property type="gene ID" value="ENSPLAG00000021942.1"/>
</dbReference>
<feature type="domain" description="Ig-like" evidence="6">
    <location>
        <begin position="232"/>
        <end position="322"/>
    </location>
</feature>
<keyword evidence="5" id="KW-0472">Membrane</keyword>
<proteinExistence type="predicted"/>
<evidence type="ECO:0000256" key="4">
    <source>
        <dbReference type="SAM" id="MobiDB-lite"/>
    </source>
</evidence>
<dbReference type="GO" id="GO:0004672">
    <property type="term" value="F:protein kinase activity"/>
    <property type="evidence" value="ECO:0007669"/>
    <property type="project" value="TreeGrafter"/>
</dbReference>
<dbReference type="STRING" id="48699.ENSPLAP00000017536"/>
<keyword evidence="5" id="KW-0812">Transmembrane</keyword>